<proteinExistence type="inferred from homology"/>
<evidence type="ECO:0000259" key="11">
    <source>
        <dbReference type="Pfam" id="PF01578"/>
    </source>
</evidence>
<dbReference type="NCBIfam" id="NF007691">
    <property type="entry name" value="PRK10369.1"/>
    <property type="match status" value="1"/>
</dbReference>
<evidence type="ECO:0000313" key="14">
    <source>
        <dbReference type="Proteomes" id="UP000539350"/>
    </source>
</evidence>
<feature type="transmembrane region" description="Helical" evidence="10">
    <location>
        <begin position="122"/>
        <end position="142"/>
    </location>
</feature>
<reference evidence="13 14" key="1">
    <citation type="submission" date="2020-07" db="EMBL/GenBank/DDBJ databases">
        <title>Halieaceae bacterium, F7430, whole genome shotgun sequencing project.</title>
        <authorList>
            <person name="Jiang S."/>
            <person name="Liu Z.W."/>
            <person name="Du Z.J."/>
        </authorList>
    </citation>
    <scope>NUCLEOTIDE SEQUENCE [LARGE SCALE GENOMIC DNA]</scope>
    <source>
        <strain evidence="13 14">F7430</strain>
    </source>
</reference>
<feature type="transmembrane region" description="Helical" evidence="10">
    <location>
        <begin position="41"/>
        <end position="62"/>
    </location>
</feature>
<feature type="transmembrane region" description="Helical" evidence="10">
    <location>
        <begin position="426"/>
        <end position="443"/>
    </location>
</feature>
<dbReference type="RefSeq" id="WP_182169399.1">
    <property type="nucleotide sequence ID" value="NZ_JACFXU010000013.1"/>
</dbReference>
<accession>A0A7W2YIS6</accession>
<dbReference type="PANTHER" id="PTHR43653:SF1">
    <property type="entry name" value="CYTOCHROME C-TYPE BIOGENESIS PROTEIN CCMF"/>
    <property type="match status" value="1"/>
</dbReference>
<protein>
    <submittedName>
        <fullName evidence="13">Heme lyase CcmF/NrfE family subunit</fullName>
    </submittedName>
</protein>
<feature type="transmembrane region" description="Helical" evidence="10">
    <location>
        <begin position="96"/>
        <end position="115"/>
    </location>
</feature>
<dbReference type="NCBIfam" id="TIGR00353">
    <property type="entry name" value="nrfE"/>
    <property type="match status" value="1"/>
</dbReference>
<evidence type="ECO:0000256" key="1">
    <source>
        <dbReference type="ARBA" id="ARBA00004429"/>
    </source>
</evidence>
<dbReference type="PRINTS" id="PR01410">
    <property type="entry name" value="CCBIOGENESIS"/>
</dbReference>
<name>A0A7W2YIS6_9GAMM</name>
<feature type="transmembrane region" description="Helical" evidence="10">
    <location>
        <begin position="619"/>
        <end position="636"/>
    </location>
</feature>
<comment type="similarity">
    <text evidence="2">Belongs to the CcmF/CycK/Ccl1/NrfE/CcsA family.</text>
</comment>
<dbReference type="GO" id="GO:0016829">
    <property type="term" value="F:lyase activity"/>
    <property type="evidence" value="ECO:0007669"/>
    <property type="project" value="UniProtKB-KW"/>
</dbReference>
<dbReference type="PRINTS" id="PR01411">
    <property type="entry name" value="CCMFBIOGNSIS"/>
</dbReference>
<evidence type="ECO:0000313" key="13">
    <source>
        <dbReference type="EMBL" id="MBA6412430.1"/>
    </source>
</evidence>
<evidence type="ECO:0000259" key="12">
    <source>
        <dbReference type="Pfam" id="PF16327"/>
    </source>
</evidence>
<keyword evidence="3" id="KW-1003">Cell membrane</keyword>
<keyword evidence="8 10" id="KW-0472">Membrane</keyword>
<keyword evidence="5 10" id="KW-0812">Transmembrane</keyword>
<dbReference type="GO" id="GO:0017004">
    <property type="term" value="P:cytochrome complex assembly"/>
    <property type="evidence" value="ECO:0007669"/>
    <property type="project" value="UniProtKB-KW"/>
</dbReference>
<feature type="transmembrane region" description="Helical" evidence="10">
    <location>
        <begin position="353"/>
        <end position="374"/>
    </location>
</feature>
<keyword evidence="7 10" id="KW-1133">Transmembrane helix</keyword>
<evidence type="ECO:0000256" key="4">
    <source>
        <dbReference type="ARBA" id="ARBA00022519"/>
    </source>
</evidence>
<feature type="domain" description="Cytochrome c-type biogenesis protein CcmF C-terminal" evidence="12">
    <location>
        <begin position="316"/>
        <end position="638"/>
    </location>
</feature>
<dbReference type="GO" id="GO:0005886">
    <property type="term" value="C:plasma membrane"/>
    <property type="evidence" value="ECO:0007669"/>
    <property type="project" value="UniProtKB-SubCell"/>
</dbReference>
<keyword evidence="6" id="KW-0201">Cytochrome c-type biogenesis</keyword>
<dbReference type="InterPro" id="IPR002541">
    <property type="entry name" value="Cyt_c_assembly"/>
</dbReference>
<comment type="subcellular location">
    <subcellularLocation>
        <location evidence="1">Cell inner membrane</location>
        <topology evidence="1">Multi-pass membrane protein</topology>
    </subcellularLocation>
</comment>
<feature type="transmembrane region" description="Helical" evidence="10">
    <location>
        <begin position="313"/>
        <end position="332"/>
    </location>
</feature>
<comment type="function">
    <text evidence="9">Required for the biogenesis of c-type cytochromes. Possible subunit of a heme lyase.</text>
</comment>
<feature type="transmembrane region" description="Helical" evidence="10">
    <location>
        <begin position="449"/>
        <end position="470"/>
    </location>
</feature>
<sequence length="661" mass="72729">MIAEFGHFSLIIALCLAVLLTVIPLWGAWRHNSAAMALAPGLSMGLLVFSGISFACLATAFLQDDFSVEVVANNSNSLLPMWYKFSAVWGNHEGSLLLWILILAFWTAAVATFSVQLPLLVLARVLSVMGFVAVGFLSFSLFTSNPFARLLPGTPADGRDLNPLLQDPGLIIHPPLLYMGYVGFSVAFAFAIAALLGGRLDASWARWSRPWTNVAWAFLTLGIMLGSWWAYYELGWGGWWFWDPVENASFMPWLAGTALLHSLAVTEKRGLFKSWTVLLAIFAFSLSLLGTFLVRSGVLTSVHAFATDPERGLFILVFLGLVVGGSLVLYALRAPAVNSRVTFSWLSRETLLLVNNVVFLVATLTVLFGTLFPLLMDALGQGKYSVGPPYFNAVFVPLMALLIPFMGIGPVSRWKRDSATRWKAELLLPGLAALACGLTLPLLHADYNLWVALALVLAGWLFMGMLRDVWQRLRSAPSLWRGLRRTPASYWGMVMGHLGFAACVIGVVATSQYSIERDLKMEPGQSESLAGYRFEFIEVQGVQGPNYVADEARFVVSREGVEVARLAPQKRRYLASGSIMTEAAIDDGLFRDLYVAMGEPVGEQGAWAIRLHYKPMVRWMWLGAIFMALGGFATVVDKRYRRQRSLARETLNTGAARGAQA</sequence>
<keyword evidence="13" id="KW-0456">Lyase</keyword>
<evidence type="ECO:0000256" key="8">
    <source>
        <dbReference type="ARBA" id="ARBA00023136"/>
    </source>
</evidence>
<evidence type="ECO:0000256" key="3">
    <source>
        <dbReference type="ARBA" id="ARBA00022475"/>
    </source>
</evidence>
<dbReference type="InterPro" id="IPR003567">
    <property type="entry name" value="Cyt_c_biogenesis"/>
</dbReference>
<evidence type="ECO:0000256" key="10">
    <source>
        <dbReference type="SAM" id="Phobius"/>
    </source>
</evidence>
<feature type="transmembrane region" description="Helical" evidence="10">
    <location>
        <begin position="6"/>
        <end position="29"/>
    </location>
</feature>
<feature type="transmembrane region" description="Helical" evidence="10">
    <location>
        <begin position="250"/>
        <end position="266"/>
    </location>
</feature>
<dbReference type="GO" id="GO:0015232">
    <property type="term" value="F:heme transmembrane transporter activity"/>
    <property type="evidence" value="ECO:0007669"/>
    <property type="project" value="InterPro"/>
</dbReference>
<dbReference type="EMBL" id="JACFXU010000013">
    <property type="protein sequence ID" value="MBA6412430.1"/>
    <property type="molecule type" value="Genomic_DNA"/>
</dbReference>
<gene>
    <name evidence="13" type="ORF">H2508_04840</name>
</gene>
<dbReference type="Pfam" id="PF16327">
    <property type="entry name" value="CcmF_C"/>
    <property type="match status" value="1"/>
</dbReference>
<dbReference type="AlphaFoldDB" id="A0A7W2YIS6"/>
<organism evidence="13 14">
    <name type="scientific">Sediminihaliea albiluteola</name>
    <dbReference type="NCBI Taxonomy" id="2758564"/>
    <lineage>
        <taxon>Bacteria</taxon>
        <taxon>Pseudomonadati</taxon>
        <taxon>Pseudomonadota</taxon>
        <taxon>Gammaproteobacteria</taxon>
        <taxon>Cellvibrionales</taxon>
        <taxon>Halieaceae</taxon>
        <taxon>Sediminihaliea</taxon>
    </lineage>
</organism>
<evidence type="ECO:0000256" key="7">
    <source>
        <dbReference type="ARBA" id="ARBA00022989"/>
    </source>
</evidence>
<dbReference type="GO" id="GO:0020037">
    <property type="term" value="F:heme binding"/>
    <property type="evidence" value="ECO:0007669"/>
    <property type="project" value="InterPro"/>
</dbReference>
<feature type="transmembrane region" description="Helical" evidence="10">
    <location>
        <begin position="210"/>
        <end position="230"/>
    </location>
</feature>
<dbReference type="InterPro" id="IPR032523">
    <property type="entry name" value="CcmF_C"/>
</dbReference>
<comment type="caution">
    <text evidence="13">The sequence shown here is derived from an EMBL/GenBank/DDBJ whole genome shotgun (WGS) entry which is preliminary data.</text>
</comment>
<feature type="transmembrane region" description="Helical" evidence="10">
    <location>
        <begin position="275"/>
        <end position="293"/>
    </location>
</feature>
<feature type="transmembrane region" description="Helical" evidence="10">
    <location>
        <begin position="178"/>
        <end position="198"/>
    </location>
</feature>
<keyword evidence="14" id="KW-1185">Reference proteome</keyword>
<evidence type="ECO:0000256" key="6">
    <source>
        <dbReference type="ARBA" id="ARBA00022748"/>
    </source>
</evidence>
<feature type="transmembrane region" description="Helical" evidence="10">
    <location>
        <begin position="490"/>
        <end position="515"/>
    </location>
</feature>
<evidence type="ECO:0000256" key="2">
    <source>
        <dbReference type="ARBA" id="ARBA00009186"/>
    </source>
</evidence>
<dbReference type="Pfam" id="PF01578">
    <property type="entry name" value="Cytochrom_C_asm"/>
    <property type="match status" value="1"/>
</dbReference>
<evidence type="ECO:0000256" key="9">
    <source>
        <dbReference type="ARBA" id="ARBA00037230"/>
    </source>
</evidence>
<dbReference type="Proteomes" id="UP000539350">
    <property type="component" value="Unassembled WGS sequence"/>
</dbReference>
<dbReference type="InterPro" id="IPR003568">
    <property type="entry name" value="Cyt_c_biogenesis_CcmF"/>
</dbReference>
<feature type="domain" description="Cytochrome c assembly protein" evidence="11">
    <location>
        <begin position="89"/>
        <end position="296"/>
    </location>
</feature>
<keyword evidence="4" id="KW-0997">Cell inner membrane</keyword>
<dbReference type="PANTHER" id="PTHR43653">
    <property type="entry name" value="CYTOCHROME C ASSEMBLY PROTEIN-RELATED"/>
    <property type="match status" value="1"/>
</dbReference>
<feature type="transmembrane region" description="Helical" evidence="10">
    <location>
        <begin position="394"/>
        <end position="414"/>
    </location>
</feature>
<evidence type="ECO:0000256" key="5">
    <source>
        <dbReference type="ARBA" id="ARBA00022692"/>
    </source>
</evidence>